<dbReference type="InterPro" id="IPR049560">
    <property type="entry name" value="MeTrfase_RsmB-F_NOP2_cat"/>
</dbReference>
<dbReference type="EMBL" id="QUSZ01005948">
    <property type="protein sequence ID" value="RHY07513.1"/>
    <property type="molecule type" value="Genomic_DNA"/>
</dbReference>
<proteinExistence type="inferred from homology"/>
<evidence type="ECO:0000256" key="3">
    <source>
        <dbReference type="ARBA" id="ARBA00022691"/>
    </source>
</evidence>
<feature type="binding site" evidence="5">
    <location>
        <position position="278"/>
    </location>
    <ligand>
        <name>S-adenosyl-L-methionine</name>
        <dbReference type="ChEBI" id="CHEBI:59789"/>
    </ligand>
</feature>
<dbReference type="GO" id="GO:0008173">
    <property type="term" value="F:RNA methyltransferase activity"/>
    <property type="evidence" value="ECO:0007669"/>
    <property type="project" value="InterPro"/>
</dbReference>
<dbReference type="GO" id="GO:0001510">
    <property type="term" value="P:RNA methylation"/>
    <property type="evidence" value="ECO:0007669"/>
    <property type="project" value="InterPro"/>
</dbReference>
<dbReference type="AlphaFoldDB" id="A0A397AI26"/>
<keyword evidence="3 5" id="KW-0949">S-adenosyl-L-methionine</keyword>
<dbReference type="PRINTS" id="PR02008">
    <property type="entry name" value="RCMTFAMILY"/>
</dbReference>
<evidence type="ECO:0000256" key="5">
    <source>
        <dbReference type="PROSITE-ProRule" id="PRU01023"/>
    </source>
</evidence>
<dbReference type="InterPro" id="IPR029063">
    <property type="entry name" value="SAM-dependent_MTases_sf"/>
</dbReference>
<keyword evidence="2 5" id="KW-0808">Transferase</keyword>
<sequence>IDVGLTEDKFKAGWHWIQGFKHRHGLSLRAKTRIGQASTIDSCCELQVTSIEDPTKDNTVWVKCGGKPKERATVMQPADTTGKKHPLYLVVKSKKSTIKEVVHDNLTMRQGFGRQVWGACHFSRREGGKRVNLLCYNFSAHFAESIYVILERVQPRFTSCCQPAVVAWIRSLKTNLRDRWLVEIWRQLRNSKAANQNLKLAGPSRSTMVQWITGAWNEVPVSVILNGFRKCKLIDCATVEVFVTEDSLDDGDIADLMADFAVEETIDPAQDISAILLDPPCSALGLRPRLVHACNLTELEQYSNMQRNFLWAAVFLLKPGGTLVYSTCTVNPKENEQMVAHALDAYPLELVGQNPVLGEPGLLNQGLSADQAAKVQRFDPASASDTMGFFCAKFVKTKSIRETTSSQNN</sequence>
<dbReference type="PANTHER" id="PTHR22807:SF34">
    <property type="entry name" value="TRNA (CYTOSINE(72)-C(5))-METHYLTRANSFERASE NSUN6"/>
    <property type="match status" value="1"/>
</dbReference>
<comment type="similarity">
    <text evidence="5">Belongs to the class I-like SAM-binding methyltransferase superfamily. RsmB/NOP family.</text>
</comment>
<feature type="non-terminal residue" evidence="7">
    <location>
        <position position="1"/>
    </location>
</feature>
<dbReference type="InterPro" id="IPR001678">
    <property type="entry name" value="MeTrfase_RsmB-F_NOP2_dom"/>
</dbReference>
<comment type="caution">
    <text evidence="7">The sequence shown here is derived from an EMBL/GenBank/DDBJ whole genome shotgun (WGS) entry which is preliminary data.</text>
</comment>
<dbReference type="GO" id="GO:0003723">
    <property type="term" value="F:RNA binding"/>
    <property type="evidence" value="ECO:0007669"/>
    <property type="project" value="UniProtKB-UniRule"/>
</dbReference>
<evidence type="ECO:0000256" key="4">
    <source>
        <dbReference type="ARBA" id="ARBA00022884"/>
    </source>
</evidence>
<dbReference type="InterPro" id="IPR023267">
    <property type="entry name" value="RCMT"/>
</dbReference>
<dbReference type="VEuPathDB" id="FungiDB:H257_04411"/>
<gene>
    <name evidence="7" type="ORF">DYB36_005261</name>
</gene>
<accession>A0A397AI26</accession>
<reference evidence="7 8" key="1">
    <citation type="submission" date="2018-08" db="EMBL/GenBank/DDBJ databases">
        <title>Aphanomyces genome sequencing and annotation.</title>
        <authorList>
            <person name="Minardi D."/>
            <person name="Oidtmann B."/>
            <person name="Van Der Giezen M."/>
            <person name="Studholme D.J."/>
        </authorList>
    </citation>
    <scope>NUCLEOTIDE SEQUENCE [LARGE SCALE GENOMIC DNA]</scope>
    <source>
        <strain evidence="7 8">Kv</strain>
    </source>
</reference>
<evidence type="ECO:0000259" key="6">
    <source>
        <dbReference type="PROSITE" id="PS51686"/>
    </source>
</evidence>
<evidence type="ECO:0000256" key="1">
    <source>
        <dbReference type="ARBA" id="ARBA00022603"/>
    </source>
</evidence>
<dbReference type="SUPFAM" id="SSF53335">
    <property type="entry name" value="S-adenosyl-L-methionine-dependent methyltransferases"/>
    <property type="match status" value="1"/>
</dbReference>
<evidence type="ECO:0000256" key="2">
    <source>
        <dbReference type="ARBA" id="ARBA00022679"/>
    </source>
</evidence>
<dbReference type="Proteomes" id="UP000265427">
    <property type="component" value="Unassembled WGS sequence"/>
</dbReference>
<feature type="active site" description="Nucleophile" evidence="5">
    <location>
        <position position="328"/>
    </location>
</feature>
<dbReference type="Pfam" id="PF01189">
    <property type="entry name" value="Methyltr_RsmB-F"/>
    <property type="match status" value="1"/>
</dbReference>
<dbReference type="PANTHER" id="PTHR22807">
    <property type="entry name" value="NOP2 YEAST -RELATED NOL1/NOP2/FMU SUN DOMAIN-CONTAINING"/>
    <property type="match status" value="1"/>
</dbReference>
<feature type="domain" description="SAM-dependent MTase RsmB/NOP-type" evidence="6">
    <location>
        <begin position="270"/>
        <end position="397"/>
    </location>
</feature>
<comment type="caution">
    <text evidence="5">Lacks conserved residue(s) required for the propagation of feature annotation.</text>
</comment>
<name>A0A397AI26_APHAT</name>
<keyword evidence="1 5" id="KW-0489">Methyltransferase</keyword>
<evidence type="ECO:0000313" key="8">
    <source>
        <dbReference type="Proteomes" id="UP000265427"/>
    </source>
</evidence>
<organism evidence="7 8">
    <name type="scientific">Aphanomyces astaci</name>
    <name type="common">Crayfish plague agent</name>
    <dbReference type="NCBI Taxonomy" id="112090"/>
    <lineage>
        <taxon>Eukaryota</taxon>
        <taxon>Sar</taxon>
        <taxon>Stramenopiles</taxon>
        <taxon>Oomycota</taxon>
        <taxon>Saprolegniomycetes</taxon>
        <taxon>Saprolegniales</taxon>
        <taxon>Verrucalvaceae</taxon>
        <taxon>Aphanomyces</taxon>
    </lineage>
</organism>
<keyword evidence="4 5" id="KW-0694">RNA-binding</keyword>
<dbReference type="PROSITE" id="PS51686">
    <property type="entry name" value="SAM_MT_RSMB_NOP"/>
    <property type="match status" value="1"/>
</dbReference>
<protein>
    <recommendedName>
        <fullName evidence="6">SAM-dependent MTase RsmB/NOP-type domain-containing protein</fullName>
    </recommendedName>
</protein>
<evidence type="ECO:0000313" key="7">
    <source>
        <dbReference type="EMBL" id="RHY07513.1"/>
    </source>
</evidence>
<dbReference type="Gene3D" id="3.40.50.150">
    <property type="entry name" value="Vaccinia Virus protein VP39"/>
    <property type="match status" value="1"/>
</dbReference>